<gene>
    <name evidence="1" type="ORF">Pla111_24250</name>
</gene>
<evidence type="ECO:0000313" key="1">
    <source>
        <dbReference type="EMBL" id="TWT43474.1"/>
    </source>
</evidence>
<reference evidence="1 2" key="1">
    <citation type="submission" date="2019-02" db="EMBL/GenBank/DDBJ databases">
        <title>Deep-cultivation of Planctomycetes and their phenomic and genomic characterization uncovers novel biology.</title>
        <authorList>
            <person name="Wiegand S."/>
            <person name="Jogler M."/>
            <person name="Boedeker C."/>
            <person name="Pinto D."/>
            <person name="Vollmers J."/>
            <person name="Rivas-Marin E."/>
            <person name="Kohn T."/>
            <person name="Peeters S.H."/>
            <person name="Heuer A."/>
            <person name="Rast P."/>
            <person name="Oberbeckmann S."/>
            <person name="Bunk B."/>
            <person name="Jeske O."/>
            <person name="Meyerdierks A."/>
            <person name="Storesund J.E."/>
            <person name="Kallscheuer N."/>
            <person name="Luecker S."/>
            <person name="Lage O.M."/>
            <person name="Pohl T."/>
            <person name="Merkel B.J."/>
            <person name="Hornburger P."/>
            <person name="Mueller R.-W."/>
            <person name="Bruemmer F."/>
            <person name="Labrenz M."/>
            <person name="Spormann A.M."/>
            <person name="Op Den Camp H."/>
            <person name="Overmann J."/>
            <person name="Amann R."/>
            <person name="Jetten M.S.M."/>
            <person name="Mascher T."/>
            <person name="Medema M.H."/>
            <person name="Devos D.P."/>
            <person name="Kaster A.-K."/>
            <person name="Ovreas L."/>
            <person name="Rohde M."/>
            <person name="Galperin M.Y."/>
            <person name="Jogler C."/>
        </authorList>
    </citation>
    <scope>NUCLEOTIDE SEQUENCE [LARGE SCALE GENOMIC DNA]</scope>
    <source>
        <strain evidence="1 2">Pla111</strain>
    </source>
</reference>
<name>A0A5C5VYH3_9BACT</name>
<dbReference type="OrthoDB" id="9873877at2"/>
<keyword evidence="2" id="KW-1185">Reference proteome</keyword>
<protein>
    <submittedName>
        <fullName evidence="1">Uncharacterized protein</fullName>
    </submittedName>
</protein>
<organism evidence="1 2">
    <name type="scientific">Botrimarina hoheduenensis</name>
    <dbReference type="NCBI Taxonomy" id="2528000"/>
    <lineage>
        <taxon>Bacteria</taxon>
        <taxon>Pseudomonadati</taxon>
        <taxon>Planctomycetota</taxon>
        <taxon>Planctomycetia</taxon>
        <taxon>Pirellulales</taxon>
        <taxon>Lacipirellulaceae</taxon>
        <taxon>Botrimarina</taxon>
    </lineage>
</organism>
<dbReference type="Proteomes" id="UP000318995">
    <property type="component" value="Unassembled WGS sequence"/>
</dbReference>
<accession>A0A5C5VYH3</accession>
<comment type="caution">
    <text evidence="1">The sequence shown here is derived from an EMBL/GenBank/DDBJ whole genome shotgun (WGS) entry which is preliminary data.</text>
</comment>
<dbReference type="EMBL" id="SJPH01000004">
    <property type="protein sequence ID" value="TWT43474.1"/>
    <property type="molecule type" value="Genomic_DNA"/>
</dbReference>
<sequence>MNSECRSPFESPSRYLISWRQIVRLVRNALIVGAVVVLLIDQVGEPLLRWEYRYRRGDPDRRPLAATYYGLSGRYESCQQCYSDGLPVVLFAQPEPPLWRRAADKVRSLLP</sequence>
<proteinExistence type="predicted"/>
<dbReference type="RefSeq" id="WP_146574610.1">
    <property type="nucleotide sequence ID" value="NZ_SJPH01000004.1"/>
</dbReference>
<evidence type="ECO:0000313" key="2">
    <source>
        <dbReference type="Proteomes" id="UP000318995"/>
    </source>
</evidence>
<dbReference type="AlphaFoldDB" id="A0A5C5VYH3"/>